<dbReference type="GO" id="GO:0006397">
    <property type="term" value="P:mRNA processing"/>
    <property type="evidence" value="ECO:0007669"/>
    <property type="project" value="UniProtKB-KW"/>
</dbReference>
<evidence type="ECO:0000313" key="10">
    <source>
        <dbReference type="EMBL" id="KAK1927130.1"/>
    </source>
</evidence>
<comment type="subcellular location">
    <subcellularLocation>
        <location evidence="1">Nucleus</location>
    </subcellularLocation>
</comment>
<sequence length="315" mass="35381">MSRSRSPEPAAEGASQKQRRMSIASNHSRPSMDQDDAPAKRPRKDSRNEDRARGKRLFGNILGTLNQFKKEDKTSRTSEAAKRREQVSERIASKIRSEHALQHDIMSTERSYRDLKAGTENLEQTIKQRELALNARHASMKPASRFLHTSLPPSASPLFEGGLLNPSPIPLNQGPSKVPHPHDLKPLFFLPKKLLPEQESDLKTLGVNIDELISEEVAAFASEKESALERIKKNRAEIVELGAKLAELRKNLKPMEIRGRAGTTDQTDELGRDRRRESTGMEVDGEDRAEAKDEKEPKEAAIQIRGENGDVEVEY</sequence>
<evidence type="ECO:0000259" key="9">
    <source>
        <dbReference type="Pfam" id="PF04696"/>
    </source>
</evidence>
<dbReference type="AlphaFoldDB" id="A0AAD9FW09"/>
<evidence type="ECO:0000256" key="2">
    <source>
        <dbReference type="ARBA" id="ARBA00010386"/>
    </source>
</evidence>
<comment type="caution">
    <text evidence="10">The sequence shown here is derived from an EMBL/GenBank/DDBJ whole genome shotgun (WGS) entry which is preliminary data.</text>
</comment>
<evidence type="ECO:0000256" key="3">
    <source>
        <dbReference type="ARBA" id="ARBA00022664"/>
    </source>
</evidence>
<dbReference type="Proteomes" id="UP001182556">
    <property type="component" value="Unassembled WGS sequence"/>
</dbReference>
<comment type="similarity">
    <text evidence="2">Belongs to the pinin family.</text>
</comment>
<evidence type="ECO:0000256" key="1">
    <source>
        <dbReference type="ARBA" id="ARBA00004123"/>
    </source>
</evidence>
<feature type="region of interest" description="Disordered" evidence="8">
    <location>
        <begin position="256"/>
        <end position="315"/>
    </location>
</feature>
<keyword evidence="7" id="KW-0539">Nucleus</keyword>
<feature type="compositionally biased region" description="Basic and acidic residues" evidence="8">
    <location>
        <begin position="269"/>
        <end position="279"/>
    </location>
</feature>
<dbReference type="GO" id="GO:0008380">
    <property type="term" value="P:RNA splicing"/>
    <property type="evidence" value="ECO:0007669"/>
    <property type="project" value="UniProtKB-KW"/>
</dbReference>
<feature type="compositionally biased region" description="Basic and acidic residues" evidence="8">
    <location>
        <begin position="286"/>
        <end position="299"/>
    </location>
</feature>
<evidence type="ECO:0000256" key="5">
    <source>
        <dbReference type="ARBA" id="ARBA00023163"/>
    </source>
</evidence>
<reference evidence="10" key="1">
    <citation type="submission" date="2023-02" db="EMBL/GenBank/DDBJ databases">
        <title>Identification and recombinant expression of a fungal hydrolase from Papiliotrema laurentii that hydrolyzes apple cutin and clears colloidal polyester polyurethane.</title>
        <authorList>
            <consortium name="DOE Joint Genome Institute"/>
            <person name="Roman V.A."/>
            <person name="Bojanowski C."/>
            <person name="Crable B.R."/>
            <person name="Wagner D.N."/>
            <person name="Hung C.S."/>
            <person name="Nadeau L.J."/>
            <person name="Schratz L."/>
            <person name="Haridas S."/>
            <person name="Pangilinan J."/>
            <person name="Lipzen A."/>
            <person name="Na H."/>
            <person name="Yan M."/>
            <person name="Ng V."/>
            <person name="Grigoriev I.V."/>
            <person name="Spatafora J.W."/>
            <person name="Barlow D."/>
            <person name="Biffinger J."/>
            <person name="Kelley-Loughnane N."/>
            <person name="Varaljay V.A."/>
            <person name="Crookes-Goodson W.J."/>
        </authorList>
    </citation>
    <scope>NUCLEOTIDE SEQUENCE</scope>
    <source>
        <strain evidence="10">5307AH</strain>
    </source>
</reference>
<dbReference type="EMBL" id="JAODAN010000001">
    <property type="protein sequence ID" value="KAK1927130.1"/>
    <property type="molecule type" value="Genomic_DNA"/>
</dbReference>
<proteinExistence type="inferred from homology"/>
<dbReference type="GO" id="GO:0071013">
    <property type="term" value="C:catalytic step 2 spliceosome"/>
    <property type="evidence" value="ECO:0007669"/>
    <property type="project" value="TreeGrafter"/>
</dbReference>
<dbReference type="PANTHER" id="PTHR12707">
    <property type="entry name" value="PINN"/>
    <property type="match status" value="1"/>
</dbReference>
<evidence type="ECO:0000256" key="4">
    <source>
        <dbReference type="ARBA" id="ARBA00023015"/>
    </source>
</evidence>
<keyword evidence="3" id="KW-0507">mRNA processing</keyword>
<name>A0AAD9FW09_PAPLA</name>
<gene>
    <name evidence="10" type="ORF">DB88DRAFT_476855</name>
</gene>
<feature type="domain" description="Pinin/SDK/MemA protein" evidence="9">
    <location>
        <begin position="49"/>
        <end position="153"/>
    </location>
</feature>
<keyword evidence="5" id="KW-0804">Transcription</keyword>
<dbReference type="InterPro" id="IPR006786">
    <property type="entry name" value="Pinin_SDK_MemA"/>
</dbReference>
<keyword evidence="4" id="KW-0805">Transcription regulation</keyword>
<evidence type="ECO:0000313" key="11">
    <source>
        <dbReference type="Proteomes" id="UP001182556"/>
    </source>
</evidence>
<evidence type="ECO:0000256" key="6">
    <source>
        <dbReference type="ARBA" id="ARBA00023187"/>
    </source>
</evidence>
<protein>
    <recommendedName>
        <fullName evidence="9">Pinin/SDK/MemA protein domain-containing protein</fullName>
    </recommendedName>
</protein>
<dbReference type="InterPro" id="IPR039853">
    <property type="entry name" value="Pinin"/>
</dbReference>
<feature type="compositionally biased region" description="Basic and acidic residues" evidence="8">
    <location>
        <begin position="68"/>
        <end position="108"/>
    </location>
</feature>
<evidence type="ECO:0000256" key="7">
    <source>
        <dbReference type="ARBA" id="ARBA00023242"/>
    </source>
</evidence>
<keyword evidence="11" id="KW-1185">Reference proteome</keyword>
<evidence type="ECO:0000256" key="8">
    <source>
        <dbReference type="SAM" id="MobiDB-lite"/>
    </source>
</evidence>
<accession>A0AAD9FW09</accession>
<keyword evidence="6" id="KW-0508">mRNA splicing</keyword>
<feature type="region of interest" description="Disordered" evidence="8">
    <location>
        <begin position="1"/>
        <end position="108"/>
    </location>
</feature>
<dbReference type="PANTHER" id="PTHR12707:SF0">
    <property type="entry name" value="PININ"/>
    <property type="match status" value="1"/>
</dbReference>
<organism evidence="10 11">
    <name type="scientific">Papiliotrema laurentii</name>
    <name type="common">Cryptococcus laurentii</name>
    <dbReference type="NCBI Taxonomy" id="5418"/>
    <lineage>
        <taxon>Eukaryota</taxon>
        <taxon>Fungi</taxon>
        <taxon>Dikarya</taxon>
        <taxon>Basidiomycota</taxon>
        <taxon>Agaricomycotina</taxon>
        <taxon>Tremellomycetes</taxon>
        <taxon>Tremellales</taxon>
        <taxon>Rhynchogastremaceae</taxon>
        <taxon>Papiliotrema</taxon>
    </lineage>
</organism>
<dbReference type="Pfam" id="PF04696">
    <property type="entry name" value="Pinin_SDK_memA"/>
    <property type="match status" value="1"/>
</dbReference>